<sequence length="276" mass="30534">MPSVAIVVLVEQEKGRCLERQAARHCLRRSTEIMLKTTKIVVVPVASSLVLMMVFRLIACQYASHSVFAAHYGYHPIADNRLTISSAFSTANRSPVGYYIFFPTTTVDTRSYDFTPNSKCLPCHLDIYQSSQLILETNIVQQAVFGPRCCTVAGELRPAGPPGCHVLAALDSHLKVSSEKRLRQTVGRSAGRPAAAASAEDEELPRRRQTHNQVSPNERKAKLKPDQTIDVSRKKHSVADNTSILSSTAPCCHPLLLNAQLVDFDFSICRFLIRSL</sequence>
<dbReference type="AlphaFoldDB" id="A0A183IF14"/>
<evidence type="ECO:0000313" key="4">
    <source>
        <dbReference type="WBParaSite" id="SBAD_0000231101-mRNA-1"/>
    </source>
</evidence>
<feature type="region of interest" description="Disordered" evidence="1">
    <location>
        <begin position="182"/>
        <end position="235"/>
    </location>
</feature>
<name>A0A183IF14_9BILA</name>
<keyword evidence="3" id="KW-1185">Reference proteome</keyword>
<dbReference type="WBParaSite" id="SBAD_0000231101-mRNA-1">
    <property type="protein sequence ID" value="SBAD_0000231101-mRNA-1"/>
    <property type="gene ID" value="SBAD_0000231101"/>
</dbReference>
<gene>
    <name evidence="2" type="ORF">SBAD_LOCUS2208</name>
</gene>
<reference evidence="2 3" key="2">
    <citation type="submission" date="2018-11" db="EMBL/GenBank/DDBJ databases">
        <authorList>
            <consortium name="Pathogen Informatics"/>
        </authorList>
    </citation>
    <scope>NUCLEOTIDE SEQUENCE [LARGE SCALE GENOMIC DNA]</scope>
</reference>
<feature type="compositionally biased region" description="Basic and acidic residues" evidence="1">
    <location>
        <begin position="217"/>
        <end position="227"/>
    </location>
</feature>
<proteinExistence type="predicted"/>
<organism evidence="4">
    <name type="scientific">Soboliphyme baturini</name>
    <dbReference type="NCBI Taxonomy" id="241478"/>
    <lineage>
        <taxon>Eukaryota</taxon>
        <taxon>Metazoa</taxon>
        <taxon>Ecdysozoa</taxon>
        <taxon>Nematoda</taxon>
        <taxon>Enoplea</taxon>
        <taxon>Dorylaimia</taxon>
        <taxon>Dioctophymatida</taxon>
        <taxon>Dioctophymatoidea</taxon>
        <taxon>Soboliphymatidae</taxon>
        <taxon>Soboliphyme</taxon>
    </lineage>
</organism>
<dbReference type="Proteomes" id="UP000270296">
    <property type="component" value="Unassembled WGS sequence"/>
</dbReference>
<reference evidence="4" key="1">
    <citation type="submission" date="2016-06" db="UniProtKB">
        <authorList>
            <consortium name="WormBaseParasite"/>
        </authorList>
    </citation>
    <scope>IDENTIFICATION</scope>
</reference>
<protein>
    <submittedName>
        <fullName evidence="2 4">Uncharacterized protein</fullName>
    </submittedName>
</protein>
<feature type="compositionally biased region" description="Low complexity" evidence="1">
    <location>
        <begin position="187"/>
        <end position="198"/>
    </location>
</feature>
<accession>A0A183IF14</accession>
<dbReference type="EMBL" id="UZAM01007131">
    <property type="protein sequence ID" value="VDO96903.1"/>
    <property type="molecule type" value="Genomic_DNA"/>
</dbReference>
<evidence type="ECO:0000256" key="1">
    <source>
        <dbReference type="SAM" id="MobiDB-lite"/>
    </source>
</evidence>
<evidence type="ECO:0000313" key="3">
    <source>
        <dbReference type="Proteomes" id="UP000270296"/>
    </source>
</evidence>
<evidence type="ECO:0000313" key="2">
    <source>
        <dbReference type="EMBL" id="VDO96903.1"/>
    </source>
</evidence>